<reference evidence="2" key="3">
    <citation type="submission" date="2025-08" db="UniProtKB">
        <authorList>
            <consortium name="RefSeq"/>
        </authorList>
    </citation>
    <scope>IDENTIFICATION</scope>
    <source>
        <strain evidence="2">CBS 342.82</strain>
    </source>
</reference>
<keyword evidence="1" id="KW-1185">Reference proteome</keyword>
<evidence type="ECO:0000313" key="2">
    <source>
        <dbReference type="RefSeq" id="XP_033458446.1"/>
    </source>
</evidence>
<dbReference type="InterPro" id="IPR011333">
    <property type="entry name" value="SKP1/BTB/POZ_sf"/>
</dbReference>
<reference evidence="2" key="2">
    <citation type="submission" date="2020-04" db="EMBL/GenBank/DDBJ databases">
        <authorList>
            <consortium name="NCBI Genome Project"/>
        </authorList>
    </citation>
    <scope>NUCLEOTIDE SEQUENCE</scope>
    <source>
        <strain evidence="2">CBS 342.82</strain>
    </source>
</reference>
<dbReference type="GeneID" id="54362908"/>
<sequence>MIDFSIPSAIAPSDPSFKDSEVIGEVSAAVQILRTTDRLLNIYIEDRTKDPFVIQANLLKACSPVFTKLIDNDSFIEGQEGNIVFKDDAWEAWHFFFLWLLKRDIPAAEMSAPEVIECIIFAEKYEIDEFHKAISVILIKFDEWDVEFIRKAFARTLSRNLVRALLAAEMVLCVRRGLVSKEDLEILDATRFMPLYISFANSISSLWEPEHPLVLETL</sequence>
<reference evidence="2" key="1">
    <citation type="submission" date="2020-01" db="EMBL/GenBank/DDBJ databases">
        <authorList>
            <consortium name="DOE Joint Genome Institute"/>
            <person name="Haridas S."/>
            <person name="Albert R."/>
            <person name="Binder M."/>
            <person name="Bloem J."/>
            <person name="Labutti K."/>
            <person name="Salamov A."/>
            <person name="Andreopoulos B."/>
            <person name="Baker S.E."/>
            <person name="Barry K."/>
            <person name="Bills G."/>
            <person name="Bluhm B.H."/>
            <person name="Cannon C."/>
            <person name="Castanera R."/>
            <person name="Culley D.E."/>
            <person name="Daum C."/>
            <person name="Ezra D."/>
            <person name="Gonzalez J.B."/>
            <person name="Henrissat B."/>
            <person name="Kuo A."/>
            <person name="Liang C."/>
            <person name="Lipzen A."/>
            <person name="Lutzoni F."/>
            <person name="Magnuson J."/>
            <person name="Mondo S."/>
            <person name="Nolan M."/>
            <person name="Ohm R."/>
            <person name="Pangilinan J."/>
            <person name="Park H.-J."/>
            <person name="Ramirez L."/>
            <person name="Alfaro M."/>
            <person name="Sun H."/>
            <person name="Tritt A."/>
            <person name="Yoshinaga Y."/>
            <person name="Zwiers L.-H."/>
            <person name="Turgeon B.G."/>
            <person name="Goodwin S.B."/>
            <person name="Spatafora J.W."/>
            <person name="Crous P.W."/>
            <person name="Grigoriev I.V."/>
        </authorList>
    </citation>
    <scope>NUCLEOTIDE SEQUENCE</scope>
    <source>
        <strain evidence="2">CBS 342.82</strain>
    </source>
</reference>
<evidence type="ECO:0008006" key="3">
    <source>
        <dbReference type="Google" id="ProtNLM"/>
    </source>
</evidence>
<evidence type="ECO:0000313" key="1">
    <source>
        <dbReference type="Proteomes" id="UP000504637"/>
    </source>
</evidence>
<name>A0A6J3M054_9PEZI</name>
<organism evidence="2">
    <name type="scientific">Dissoconium aciculare CBS 342.82</name>
    <dbReference type="NCBI Taxonomy" id="1314786"/>
    <lineage>
        <taxon>Eukaryota</taxon>
        <taxon>Fungi</taxon>
        <taxon>Dikarya</taxon>
        <taxon>Ascomycota</taxon>
        <taxon>Pezizomycotina</taxon>
        <taxon>Dothideomycetes</taxon>
        <taxon>Dothideomycetidae</taxon>
        <taxon>Mycosphaerellales</taxon>
        <taxon>Dissoconiaceae</taxon>
        <taxon>Dissoconium</taxon>
    </lineage>
</organism>
<dbReference type="Proteomes" id="UP000504637">
    <property type="component" value="Unplaced"/>
</dbReference>
<accession>A0A6J3M054</accession>
<proteinExistence type="predicted"/>
<protein>
    <recommendedName>
        <fullName evidence="3">BTB domain-containing protein</fullName>
    </recommendedName>
</protein>
<dbReference type="Gene3D" id="3.30.710.10">
    <property type="entry name" value="Potassium Channel Kv1.1, Chain A"/>
    <property type="match status" value="1"/>
</dbReference>
<dbReference type="RefSeq" id="XP_033458446.1">
    <property type="nucleotide sequence ID" value="XM_033605108.1"/>
</dbReference>
<gene>
    <name evidence="2" type="ORF">K489DRAFT_381397</name>
</gene>
<dbReference type="AlphaFoldDB" id="A0A6J3M054"/>